<accession>A0A223NVG0</accession>
<evidence type="ECO:0000313" key="2">
    <source>
        <dbReference type="Proteomes" id="UP000215002"/>
    </source>
</evidence>
<protein>
    <submittedName>
        <fullName evidence="1">Uncharacterized protein</fullName>
    </submittedName>
</protein>
<dbReference type="EMBL" id="CP022743">
    <property type="protein sequence ID" value="ASU33664.1"/>
    <property type="molecule type" value="Genomic_DNA"/>
</dbReference>
<dbReference type="KEGG" id="muc:MuYL_1768"/>
<gene>
    <name evidence="1" type="ORF">MuYL_1768</name>
</gene>
<dbReference type="Proteomes" id="UP000215002">
    <property type="component" value="Chromosome"/>
</dbReference>
<name>A0A223NVG0_9SPHI</name>
<organism evidence="1 2">
    <name type="scientific">Mucilaginibacter xinganensis</name>
    <dbReference type="NCBI Taxonomy" id="1234841"/>
    <lineage>
        <taxon>Bacteria</taxon>
        <taxon>Pseudomonadati</taxon>
        <taxon>Bacteroidota</taxon>
        <taxon>Sphingobacteriia</taxon>
        <taxon>Sphingobacteriales</taxon>
        <taxon>Sphingobacteriaceae</taxon>
        <taxon>Mucilaginibacter</taxon>
    </lineage>
</organism>
<keyword evidence="2" id="KW-1185">Reference proteome</keyword>
<dbReference type="AlphaFoldDB" id="A0A223NVG0"/>
<proteinExistence type="predicted"/>
<sequence length="37" mass="4568">MSTIVCDDKQAFWLQKFYITMLKIKVFELFYQIIESF</sequence>
<evidence type="ECO:0000313" key="1">
    <source>
        <dbReference type="EMBL" id="ASU33664.1"/>
    </source>
</evidence>
<reference evidence="1 2" key="1">
    <citation type="submission" date="2017-08" db="EMBL/GenBank/DDBJ databases">
        <title>Complete genome sequence of Mucilaginibacter sp. strain BJC16-A31.</title>
        <authorList>
            <consortium name="Henan University of Science and Technology"/>
            <person name="You X."/>
        </authorList>
    </citation>
    <scope>NUCLEOTIDE SEQUENCE [LARGE SCALE GENOMIC DNA]</scope>
    <source>
        <strain evidence="1 2">BJC16-A31</strain>
    </source>
</reference>